<accession>A0A4P7ULU6</accession>
<dbReference type="GO" id="GO:0004222">
    <property type="term" value="F:metalloendopeptidase activity"/>
    <property type="evidence" value="ECO:0007669"/>
    <property type="project" value="TreeGrafter"/>
</dbReference>
<dbReference type="InterPro" id="IPR011055">
    <property type="entry name" value="Dup_hybrid_motif"/>
</dbReference>
<protein>
    <submittedName>
        <fullName evidence="4">M23 family metallopeptidase</fullName>
    </submittedName>
</protein>
<dbReference type="OrthoDB" id="9815245at2"/>
<feature type="region of interest" description="Disordered" evidence="1">
    <location>
        <begin position="18"/>
        <end position="55"/>
    </location>
</feature>
<evidence type="ECO:0000313" key="4">
    <source>
        <dbReference type="EMBL" id="QCC85908.1"/>
    </source>
</evidence>
<organism evidence="4 5">
    <name type="scientific">Desulfovibrio desulfuricans</name>
    <dbReference type="NCBI Taxonomy" id="876"/>
    <lineage>
        <taxon>Bacteria</taxon>
        <taxon>Pseudomonadati</taxon>
        <taxon>Thermodesulfobacteriota</taxon>
        <taxon>Desulfovibrionia</taxon>
        <taxon>Desulfovibrionales</taxon>
        <taxon>Desulfovibrionaceae</taxon>
        <taxon>Desulfovibrio</taxon>
    </lineage>
</organism>
<evidence type="ECO:0000256" key="1">
    <source>
        <dbReference type="SAM" id="MobiDB-lite"/>
    </source>
</evidence>
<evidence type="ECO:0000259" key="3">
    <source>
        <dbReference type="Pfam" id="PF01551"/>
    </source>
</evidence>
<dbReference type="Proteomes" id="UP000297065">
    <property type="component" value="Chromosome"/>
</dbReference>
<dbReference type="InterPro" id="IPR050570">
    <property type="entry name" value="Cell_wall_metabolism_enzyme"/>
</dbReference>
<dbReference type="EMBL" id="CP036295">
    <property type="protein sequence ID" value="QCC85908.1"/>
    <property type="molecule type" value="Genomic_DNA"/>
</dbReference>
<keyword evidence="2" id="KW-0732">Signal</keyword>
<dbReference type="SUPFAM" id="SSF51261">
    <property type="entry name" value="Duplicated hybrid motif"/>
    <property type="match status" value="1"/>
</dbReference>
<gene>
    <name evidence="4" type="ORF">DDIC_08480</name>
</gene>
<dbReference type="AlphaFoldDB" id="A0A4P7ULU6"/>
<sequence>MLFALCAALAPAALRAAPDAPQAASPPQQQENAPQNPPAASAPHSLPPLRQLVTSPFGNRRMPGWLSSRGAVIRDHAGIDIRARMGWPVTAFKPGKVIRAGDNGPLGISVDIRQDDGMTARYGHLSKTLANAGQRVDAGEPVGLVGCTGRTTGAHLHFGLLDAAGKAVDPMPFLQTADQVLRPDPADIPLVLEAQSCGPVLRGPDGHPTRMGDVLKNLDNYTPPPIPSWNERPGAQ</sequence>
<dbReference type="PANTHER" id="PTHR21666">
    <property type="entry name" value="PEPTIDASE-RELATED"/>
    <property type="match status" value="1"/>
</dbReference>
<feature type="signal peptide" evidence="2">
    <location>
        <begin position="1"/>
        <end position="16"/>
    </location>
</feature>
<dbReference type="PANTHER" id="PTHR21666:SF270">
    <property type="entry name" value="MUREIN HYDROLASE ACTIVATOR ENVC"/>
    <property type="match status" value="1"/>
</dbReference>
<feature type="chain" id="PRO_5020816283" evidence="2">
    <location>
        <begin position="17"/>
        <end position="236"/>
    </location>
</feature>
<name>A0A4P7ULU6_DESDE</name>
<dbReference type="Pfam" id="PF01551">
    <property type="entry name" value="Peptidase_M23"/>
    <property type="match status" value="1"/>
</dbReference>
<dbReference type="Gene3D" id="2.70.70.10">
    <property type="entry name" value="Glucose Permease (Domain IIA)"/>
    <property type="match status" value="1"/>
</dbReference>
<proteinExistence type="predicted"/>
<feature type="compositionally biased region" description="Low complexity" evidence="1">
    <location>
        <begin position="18"/>
        <end position="49"/>
    </location>
</feature>
<evidence type="ECO:0000313" key="5">
    <source>
        <dbReference type="Proteomes" id="UP000297065"/>
    </source>
</evidence>
<dbReference type="InterPro" id="IPR016047">
    <property type="entry name" value="M23ase_b-sheet_dom"/>
</dbReference>
<feature type="domain" description="M23ase beta-sheet core" evidence="3">
    <location>
        <begin position="75"/>
        <end position="170"/>
    </location>
</feature>
<reference evidence="4 5" key="1">
    <citation type="submission" date="2019-02" db="EMBL/GenBank/DDBJ databases">
        <title>Complete Genome Sequence of Desulfovibrio desulfuricans IC1, a Sulfonate Utilizing Anaerobe.</title>
        <authorList>
            <person name="Day L.A."/>
            <person name="De Leon K.B."/>
            <person name="Wall J.D."/>
        </authorList>
    </citation>
    <scope>NUCLEOTIDE SEQUENCE [LARGE SCALE GENOMIC DNA]</scope>
    <source>
        <strain evidence="4 5">IC1</strain>
    </source>
</reference>
<dbReference type="CDD" id="cd12797">
    <property type="entry name" value="M23_peptidase"/>
    <property type="match status" value="1"/>
</dbReference>
<evidence type="ECO:0000256" key="2">
    <source>
        <dbReference type="SAM" id="SignalP"/>
    </source>
</evidence>